<dbReference type="Gene3D" id="3.40.30.10">
    <property type="entry name" value="Glutaredoxin"/>
    <property type="match status" value="1"/>
</dbReference>
<dbReference type="PANTHER" id="PTHR42673">
    <property type="entry name" value="MALEYLACETOACETATE ISOMERASE"/>
    <property type="match status" value="1"/>
</dbReference>
<dbReference type="InterPro" id="IPR040079">
    <property type="entry name" value="Glutathione_S-Trfase"/>
</dbReference>
<dbReference type="InterPro" id="IPR036249">
    <property type="entry name" value="Thioredoxin-like_sf"/>
</dbReference>
<organism evidence="2 3">
    <name type="scientific">Corallincola platygyrae</name>
    <dbReference type="NCBI Taxonomy" id="1193278"/>
    <lineage>
        <taxon>Bacteria</taxon>
        <taxon>Pseudomonadati</taxon>
        <taxon>Pseudomonadota</taxon>
        <taxon>Gammaproteobacteria</taxon>
        <taxon>Alteromonadales</taxon>
        <taxon>Psychromonadaceae</taxon>
        <taxon>Corallincola</taxon>
    </lineage>
</organism>
<comment type="caution">
    <text evidence="2">The sequence shown here is derived from an EMBL/GenBank/DDBJ whole genome shotgun (WGS) entry which is preliminary data.</text>
</comment>
<keyword evidence="3" id="KW-1185">Reference proteome</keyword>
<name>A0ABW4XK00_9GAMM</name>
<dbReference type="SUPFAM" id="SSF47616">
    <property type="entry name" value="GST C-terminal domain-like"/>
    <property type="match status" value="1"/>
</dbReference>
<dbReference type="Gene3D" id="1.20.1050.10">
    <property type="match status" value="1"/>
</dbReference>
<dbReference type="InterPro" id="IPR004045">
    <property type="entry name" value="Glutathione_S-Trfase_N"/>
</dbReference>
<dbReference type="Proteomes" id="UP001597380">
    <property type="component" value="Unassembled WGS sequence"/>
</dbReference>
<dbReference type="Pfam" id="PF13409">
    <property type="entry name" value="GST_N_2"/>
    <property type="match status" value="1"/>
</dbReference>
<dbReference type="EMBL" id="JBHUHT010000009">
    <property type="protein sequence ID" value="MFD2095442.1"/>
    <property type="molecule type" value="Genomic_DNA"/>
</dbReference>
<dbReference type="CDD" id="cd03194">
    <property type="entry name" value="GST_C_3"/>
    <property type="match status" value="1"/>
</dbReference>
<dbReference type="InterPro" id="IPR036282">
    <property type="entry name" value="Glutathione-S-Trfase_C_sf"/>
</dbReference>
<feature type="domain" description="GST N-terminal" evidence="1">
    <location>
        <begin position="1"/>
        <end position="79"/>
    </location>
</feature>
<dbReference type="PANTHER" id="PTHR42673:SF4">
    <property type="entry name" value="MALEYLACETOACETATE ISOMERASE"/>
    <property type="match status" value="1"/>
</dbReference>
<sequence>MKLVVGTESTWSLRVWLCLQIAELSADETVIDLAAPDYKQQLSPLSPTCQVPVLYDGDTAIHDSLAIAEYLNEKSGGKLLPDDPTNRAIARSLCAELHAGFQQLRGTCPFHLGKPKTVELTPALSHELARLEAIFAGANGPFMFEKPSMVDAFYALMAYRLASYGLHLTGNAGDYQRSLISWPLMQQATTHASDWQNV</sequence>
<evidence type="ECO:0000313" key="3">
    <source>
        <dbReference type="Proteomes" id="UP001597380"/>
    </source>
</evidence>
<accession>A0ABW4XK00</accession>
<protein>
    <submittedName>
        <fullName evidence="2">Glutathione S-transferase</fullName>
    </submittedName>
</protein>
<reference evidence="3" key="1">
    <citation type="journal article" date="2019" name="Int. J. Syst. Evol. Microbiol.">
        <title>The Global Catalogue of Microorganisms (GCM) 10K type strain sequencing project: providing services to taxonomists for standard genome sequencing and annotation.</title>
        <authorList>
            <consortium name="The Broad Institute Genomics Platform"/>
            <consortium name="The Broad Institute Genome Sequencing Center for Infectious Disease"/>
            <person name="Wu L."/>
            <person name="Ma J."/>
        </authorList>
    </citation>
    <scope>NUCLEOTIDE SEQUENCE [LARGE SCALE GENOMIC DNA]</scope>
    <source>
        <strain evidence="3">CGMCC 1.10992</strain>
    </source>
</reference>
<dbReference type="SFLD" id="SFLDS00019">
    <property type="entry name" value="Glutathione_Transferase_(cytos"/>
    <property type="match status" value="1"/>
</dbReference>
<dbReference type="SUPFAM" id="SSF52833">
    <property type="entry name" value="Thioredoxin-like"/>
    <property type="match status" value="1"/>
</dbReference>
<gene>
    <name evidence="2" type="ORF">ACFSJ3_05540</name>
</gene>
<dbReference type="RefSeq" id="WP_345338610.1">
    <property type="nucleotide sequence ID" value="NZ_BAABLI010000006.1"/>
</dbReference>
<dbReference type="PROSITE" id="PS50404">
    <property type="entry name" value="GST_NTER"/>
    <property type="match status" value="1"/>
</dbReference>
<proteinExistence type="predicted"/>
<evidence type="ECO:0000313" key="2">
    <source>
        <dbReference type="EMBL" id="MFD2095442.1"/>
    </source>
</evidence>
<evidence type="ECO:0000259" key="1">
    <source>
        <dbReference type="PROSITE" id="PS50404"/>
    </source>
</evidence>